<dbReference type="InterPro" id="IPR018062">
    <property type="entry name" value="HTH_AraC-typ_CS"/>
</dbReference>
<dbReference type="PRINTS" id="PR00032">
    <property type="entry name" value="HTHARAC"/>
</dbReference>
<reference evidence="5 8" key="3">
    <citation type="submission" date="2024-01" db="EMBL/GenBank/DDBJ databases">
        <title>The diversity of rhizobia nodulating Mimosa spp. in eleven states of Brazil covering several biomes is determined by host plant, location, and edaphic factors.</title>
        <authorList>
            <person name="Rouws L."/>
            <person name="Barauna A."/>
            <person name="Beukes C."/>
            <person name="De Faria S.M."/>
            <person name="Gross E."/>
            <person name="Dos Reis Junior F.B."/>
            <person name="Simon M."/>
            <person name="Maluk M."/>
            <person name="Odee D.W."/>
            <person name="Kenicer G."/>
            <person name="Young J.P.W."/>
            <person name="Reis V.M."/>
            <person name="Zilli J."/>
            <person name="James E.K."/>
        </authorList>
    </citation>
    <scope>NUCLEOTIDE SEQUENCE [LARGE SCALE GENOMIC DNA]</scope>
    <source>
        <strain evidence="5 8">JPY530</strain>
    </source>
</reference>
<dbReference type="InterPro" id="IPR020449">
    <property type="entry name" value="Tscrpt_reg_AraC-type_HTH"/>
</dbReference>
<evidence type="ECO:0000256" key="1">
    <source>
        <dbReference type="ARBA" id="ARBA00023015"/>
    </source>
</evidence>
<evidence type="ECO:0000313" key="8">
    <source>
        <dbReference type="Proteomes" id="UP001481677"/>
    </source>
</evidence>
<dbReference type="PANTHER" id="PTHR46796:SF6">
    <property type="entry name" value="ARAC SUBFAMILY"/>
    <property type="match status" value="1"/>
</dbReference>
<keyword evidence="1" id="KW-0805">Transcription regulation</keyword>
<evidence type="ECO:0000313" key="6">
    <source>
        <dbReference type="EMBL" id="TXC80243.1"/>
    </source>
</evidence>
<dbReference type="GO" id="GO:0003700">
    <property type="term" value="F:DNA-binding transcription factor activity"/>
    <property type="evidence" value="ECO:0007669"/>
    <property type="project" value="InterPro"/>
</dbReference>
<comment type="caution">
    <text evidence="6">The sequence shown here is derived from an EMBL/GenBank/DDBJ whole genome shotgun (WGS) entry which is preliminary data.</text>
</comment>
<evidence type="ECO:0000256" key="3">
    <source>
        <dbReference type="ARBA" id="ARBA00023163"/>
    </source>
</evidence>
<dbReference type="InterPro" id="IPR009057">
    <property type="entry name" value="Homeodomain-like_sf"/>
</dbReference>
<evidence type="ECO:0000313" key="5">
    <source>
        <dbReference type="EMBL" id="MEM5345350.1"/>
    </source>
</evidence>
<gene>
    <name evidence="6" type="ORF">FRZ40_38780</name>
    <name evidence="5" type="ORF">V4C56_37715</name>
</gene>
<dbReference type="PANTHER" id="PTHR46796">
    <property type="entry name" value="HTH-TYPE TRANSCRIPTIONAL ACTIVATOR RHAS-RELATED"/>
    <property type="match status" value="1"/>
</dbReference>
<dbReference type="RefSeq" id="WP_147237768.1">
    <property type="nucleotide sequence ID" value="NZ_JAZHFZ010000046.1"/>
</dbReference>
<dbReference type="EMBL" id="VOQS01000005">
    <property type="protein sequence ID" value="TXC80243.1"/>
    <property type="molecule type" value="Genomic_DNA"/>
</dbReference>
<keyword evidence="3" id="KW-0804">Transcription</keyword>
<reference evidence="6 7" key="1">
    <citation type="journal article" date="2018" name="Int. J. Syst. Evol. Microbiol.">
        <title>Paraburkholderia azotifigens sp. nov., a nitrogen-fixing bacterium isolated from paddy soil.</title>
        <authorList>
            <person name="Choi G.M."/>
            <person name="Im W.T."/>
        </authorList>
    </citation>
    <scope>NUCLEOTIDE SEQUENCE [LARGE SCALE GENOMIC DNA]</scope>
    <source>
        <strain evidence="6 7">NF 2-5-3</strain>
    </source>
</reference>
<dbReference type="InterPro" id="IPR018060">
    <property type="entry name" value="HTH_AraC"/>
</dbReference>
<dbReference type="SMART" id="SM00342">
    <property type="entry name" value="HTH_ARAC"/>
    <property type="match status" value="1"/>
</dbReference>
<accession>A0A5C6V4N1</accession>
<dbReference type="Proteomes" id="UP001481677">
    <property type="component" value="Unassembled WGS sequence"/>
</dbReference>
<dbReference type="SUPFAM" id="SSF46689">
    <property type="entry name" value="Homeodomain-like"/>
    <property type="match status" value="1"/>
</dbReference>
<evidence type="ECO:0000259" key="4">
    <source>
        <dbReference type="PROSITE" id="PS01124"/>
    </source>
</evidence>
<dbReference type="EMBL" id="JAZHGA010000045">
    <property type="protein sequence ID" value="MEM5345350.1"/>
    <property type="molecule type" value="Genomic_DNA"/>
</dbReference>
<reference evidence="6" key="2">
    <citation type="submission" date="2019-08" db="EMBL/GenBank/DDBJ databases">
        <authorList>
            <person name="Im W.-T."/>
        </authorList>
    </citation>
    <scope>NUCLEOTIDE SEQUENCE</scope>
    <source>
        <strain evidence="6">NF 2-5-3</strain>
    </source>
</reference>
<keyword evidence="8" id="KW-1185">Reference proteome</keyword>
<dbReference type="AlphaFoldDB" id="A0A5C6V4N1"/>
<keyword evidence="2" id="KW-0238">DNA-binding</keyword>
<dbReference type="GO" id="GO:0043565">
    <property type="term" value="F:sequence-specific DNA binding"/>
    <property type="evidence" value="ECO:0007669"/>
    <property type="project" value="InterPro"/>
</dbReference>
<organism evidence="6 7">
    <name type="scientific">Paraburkholderia azotifigens</name>
    <dbReference type="NCBI Taxonomy" id="2057004"/>
    <lineage>
        <taxon>Bacteria</taxon>
        <taxon>Pseudomonadati</taxon>
        <taxon>Pseudomonadota</taxon>
        <taxon>Betaproteobacteria</taxon>
        <taxon>Burkholderiales</taxon>
        <taxon>Burkholderiaceae</taxon>
        <taxon>Paraburkholderia</taxon>
    </lineage>
</organism>
<dbReference type="InterPro" id="IPR050204">
    <property type="entry name" value="AraC_XylS_family_regulators"/>
</dbReference>
<dbReference type="PROSITE" id="PS01124">
    <property type="entry name" value="HTH_ARAC_FAMILY_2"/>
    <property type="match status" value="1"/>
</dbReference>
<feature type="domain" description="HTH araC/xylS-type" evidence="4">
    <location>
        <begin position="55"/>
        <end position="153"/>
    </location>
</feature>
<name>A0A5C6V4N1_9BURK</name>
<evidence type="ECO:0000313" key="7">
    <source>
        <dbReference type="Proteomes" id="UP000321776"/>
    </source>
</evidence>
<evidence type="ECO:0000256" key="2">
    <source>
        <dbReference type="ARBA" id="ARBA00023125"/>
    </source>
</evidence>
<dbReference type="Pfam" id="PF12833">
    <property type="entry name" value="HTH_18"/>
    <property type="match status" value="1"/>
</dbReference>
<dbReference type="Proteomes" id="UP000321776">
    <property type="component" value="Unassembled WGS sequence"/>
</dbReference>
<dbReference type="PROSITE" id="PS00041">
    <property type="entry name" value="HTH_ARAC_FAMILY_1"/>
    <property type="match status" value="1"/>
</dbReference>
<protein>
    <submittedName>
        <fullName evidence="5">AraC family transcriptional regulator</fullName>
    </submittedName>
    <submittedName>
        <fullName evidence="6">Helix-turn-helix transcriptional regulator</fullName>
    </submittedName>
</protein>
<proteinExistence type="predicted"/>
<dbReference type="Gene3D" id="1.10.10.60">
    <property type="entry name" value="Homeodomain-like"/>
    <property type="match status" value="1"/>
</dbReference>
<sequence>MDHCATTFDIRCLSQDGIGPAWPVAYASVYVATPGPACYPDDDITSTEPRAVMVDQVRRYVQAHLCDDELSPESVLSALQLPRSTLYRLFQREGGLGAYIRHLRLRHAADDLIRYPHTLVLDIAFGLGFKSASVFTRAFRRAYGMAPQEYRALGGKGGEVMSIPVLAPQTA</sequence>